<gene>
    <name evidence="1" type="ORF">R4P48_21580</name>
</gene>
<keyword evidence="2" id="KW-1185">Reference proteome</keyword>
<accession>A0ABU4E7Z6</accession>
<organism evidence="1 2">
    <name type="scientific">Atlantibacter subterraneus</name>
    <dbReference type="NCBI Taxonomy" id="255519"/>
    <lineage>
        <taxon>Bacteria</taxon>
        <taxon>Pseudomonadati</taxon>
        <taxon>Pseudomonadota</taxon>
        <taxon>Gammaproteobacteria</taxon>
        <taxon>Enterobacterales</taxon>
        <taxon>Enterobacteriaceae</taxon>
        <taxon>Atlantibacter</taxon>
    </lineage>
</organism>
<name>A0ABU4E7Z6_9ENTR</name>
<proteinExistence type="predicted"/>
<sequence>MKPLPLKNVMRKLRVIISDDGYRLEHAAGSATYDRYGVRAEVHGIPEYFPDNLCIEDRQAQPAETSRINETSVRLVVDDAIQDALKPGGLLHFRK</sequence>
<protein>
    <submittedName>
        <fullName evidence="1">Uncharacterized protein</fullName>
    </submittedName>
</protein>
<reference evidence="1 2" key="1">
    <citation type="submission" date="2023-10" db="EMBL/GenBank/DDBJ databases">
        <authorList>
            <person name="Dale J."/>
        </authorList>
    </citation>
    <scope>NUCLEOTIDE SEQUENCE [LARGE SCALE GENOMIC DNA]</scope>
    <source>
        <strain evidence="1 2">2023EL-00970</strain>
    </source>
</reference>
<evidence type="ECO:0000313" key="2">
    <source>
        <dbReference type="Proteomes" id="UP001187066"/>
    </source>
</evidence>
<comment type="caution">
    <text evidence="1">The sequence shown here is derived from an EMBL/GenBank/DDBJ whole genome shotgun (WGS) entry which is preliminary data.</text>
</comment>
<dbReference type="EMBL" id="JAWLOF010000023">
    <property type="protein sequence ID" value="MDV7025252.1"/>
    <property type="molecule type" value="Genomic_DNA"/>
</dbReference>
<evidence type="ECO:0000313" key="1">
    <source>
        <dbReference type="EMBL" id="MDV7025252.1"/>
    </source>
</evidence>
<dbReference type="RefSeq" id="WP_317679456.1">
    <property type="nucleotide sequence ID" value="NZ_JAWLOF010000023.1"/>
</dbReference>
<dbReference type="Proteomes" id="UP001187066">
    <property type="component" value="Unassembled WGS sequence"/>
</dbReference>